<gene>
    <name evidence="10" type="ORF">BaOVIS_028360</name>
</gene>
<dbReference type="Gene3D" id="3.40.50.720">
    <property type="entry name" value="NAD(P)-binding Rossmann-like Domain"/>
    <property type="match status" value="1"/>
</dbReference>
<keyword evidence="3" id="KW-0313">Glucose metabolism</keyword>
<dbReference type="InterPro" id="IPR022675">
    <property type="entry name" value="G6P_DH_C"/>
</dbReference>
<feature type="domain" description="Glucose-6-phosphate dehydrogenase NAD-binding" evidence="7">
    <location>
        <begin position="380"/>
        <end position="567"/>
    </location>
</feature>
<dbReference type="SUPFAM" id="SSF55347">
    <property type="entry name" value="Glyceraldehyde-3-phosphate dehydrogenase-like, C-terminal domain"/>
    <property type="match status" value="1"/>
</dbReference>
<dbReference type="AlphaFoldDB" id="A0A9W5TC21"/>
<feature type="domain" description="Glucose-6-phosphate dehydrogenase C-terminal" evidence="9">
    <location>
        <begin position="580"/>
        <end position="866"/>
    </location>
</feature>
<dbReference type="InterPro" id="IPR006148">
    <property type="entry name" value="Glc/Gal-6P_isomerase"/>
</dbReference>
<dbReference type="OrthoDB" id="60984at2759"/>
<keyword evidence="6" id="KW-0119">Carbohydrate metabolism</keyword>
<dbReference type="EMBL" id="BLIY01000022">
    <property type="protein sequence ID" value="GFE55432.1"/>
    <property type="molecule type" value="Genomic_DNA"/>
</dbReference>
<dbReference type="GO" id="GO:0017057">
    <property type="term" value="F:6-phosphogluconolactonase activity"/>
    <property type="evidence" value="ECO:0007669"/>
    <property type="project" value="InterPro"/>
</dbReference>
<evidence type="ECO:0000256" key="1">
    <source>
        <dbReference type="ARBA" id="ARBA00004937"/>
    </source>
</evidence>
<evidence type="ECO:0000259" key="9">
    <source>
        <dbReference type="Pfam" id="PF02781"/>
    </source>
</evidence>
<dbReference type="CDD" id="cd01400">
    <property type="entry name" value="6PGL"/>
    <property type="match status" value="1"/>
</dbReference>
<evidence type="ECO:0000313" key="10">
    <source>
        <dbReference type="EMBL" id="GFE55432.1"/>
    </source>
</evidence>
<keyword evidence="11" id="KW-1185">Reference proteome</keyword>
<dbReference type="GO" id="GO:0004345">
    <property type="term" value="F:glucose-6-phosphate dehydrogenase activity"/>
    <property type="evidence" value="ECO:0007669"/>
    <property type="project" value="UniProtKB-EC"/>
</dbReference>
<evidence type="ECO:0000256" key="6">
    <source>
        <dbReference type="ARBA" id="ARBA00023277"/>
    </source>
</evidence>
<comment type="caution">
    <text evidence="10">The sequence shown here is derived from an EMBL/GenBank/DDBJ whole genome shotgun (WGS) entry which is preliminary data.</text>
</comment>
<evidence type="ECO:0000313" key="11">
    <source>
        <dbReference type="Proteomes" id="UP001057455"/>
    </source>
</evidence>
<dbReference type="PANTHER" id="PTHR23429">
    <property type="entry name" value="GLUCOSE-6-PHOSPHATE 1-DEHYDROGENASE G6PD"/>
    <property type="match status" value="1"/>
</dbReference>
<organism evidence="10 11">
    <name type="scientific">Babesia ovis</name>
    <dbReference type="NCBI Taxonomy" id="5869"/>
    <lineage>
        <taxon>Eukaryota</taxon>
        <taxon>Sar</taxon>
        <taxon>Alveolata</taxon>
        <taxon>Apicomplexa</taxon>
        <taxon>Aconoidasida</taxon>
        <taxon>Piroplasmida</taxon>
        <taxon>Babesiidae</taxon>
        <taxon>Babesia</taxon>
    </lineage>
</organism>
<evidence type="ECO:0000256" key="5">
    <source>
        <dbReference type="ARBA" id="ARBA00023002"/>
    </source>
</evidence>
<comment type="pathway">
    <text evidence="1">Carbohydrate degradation; pentose phosphate pathway; D-ribulose 5-phosphate from D-glucose 6-phosphate (oxidative stage): step 1/3.</text>
</comment>
<dbReference type="Pfam" id="PF02781">
    <property type="entry name" value="G6PD_C"/>
    <property type="match status" value="1"/>
</dbReference>
<dbReference type="Gene3D" id="3.30.360.10">
    <property type="entry name" value="Dihydrodipicolinate Reductase, domain 2"/>
    <property type="match status" value="1"/>
</dbReference>
<evidence type="ECO:0000256" key="4">
    <source>
        <dbReference type="ARBA" id="ARBA00022857"/>
    </source>
</evidence>
<reference evidence="10" key="1">
    <citation type="submission" date="2019-12" db="EMBL/GenBank/DDBJ databases">
        <title>Genome sequence of Babesia ovis.</title>
        <authorList>
            <person name="Yamagishi J."/>
            <person name="Sevinc F."/>
            <person name="Xuan X."/>
        </authorList>
    </citation>
    <scope>NUCLEOTIDE SEQUENCE</scope>
    <source>
        <strain evidence="10">Selcuk</strain>
    </source>
</reference>
<evidence type="ECO:0000256" key="2">
    <source>
        <dbReference type="ARBA" id="ARBA00013019"/>
    </source>
</evidence>
<dbReference type="PRINTS" id="PR00079">
    <property type="entry name" value="G6PDHDRGNASE"/>
</dbReference>
<sequence length="870" mass="99744">MVVPTISGNLQALKMLDTESGGNLVSPKSDIPRNNSSTSLSSLVTANTTHYQNWLKTFYANKLNEVIHFHEAADVLTHYTYRVDEIDDVDDIVEPCLLDCHTEEGFVMAAMHLMMHHIKTKQAESPTSIVTIGLSGGSTPRALFRHMGSLEDLDIDFNRIIFFLVDERYVPPTDELSNQRLIRNTLLKSWPIPEEHIIFPDTTLPLEECVRKYEADLEKVFGKVEENSTNTAEWASDFQVVGLPKNKYSITPDLITLGIGDDFHIAGLFPEYLSTLDPSQVTECKARVMITLTDTAVVHERLTLTLPFLCCAKSKLFFLKGERKKRIWTTMIQYRHVDPIRFPATQIFTKPGCVCVLDSSSIRRIRRKVPIKQTDCLTFILFGSNGDLARRKLYPALFHLFYLGFLPSKFRIVAVSRSPQTFDEFFETISKDIFASITSTVFMCEAAARFDFPTMISEFKKLLRRVTVRYDDPNSHKQLNDLLNDMEGGSQVTHRLIYLATPAEAYHPIMKMATSVCRPNEGWFRVMLEKPFGRDLDSSREIQRVLTEHAKSEEMFLVDHYLGKPLISCIIAIKRSLRYSNLFSRRYVKSVHIKMKESIGSFGRNYFEQYGIIRDMVQNHGMQLLSLIAMDKPDRLSDSLADEKCKVLRAVRTVRLEDTVLGQYGPSEDGREVGYVDEKGVPSDSLCCTFCSVVFYVDNEKWRGVPFVITAGKGLDERLCEVSLNMKDSFASDFGAEFEARNLVFRLQPNPSVFWCVDAQRMDIQHDSERLVFSSDHETDNMGLKVEERILRDVDYNLTKRPVVGCYEILLYHAFSGKRNYFPTIEEVNESWRILTPLLHEIDSKRIRPILYPRKSKGPAEQEKHLQLLD</sequence>
<protein>
    <recommendedName>
        <fullName evidence="2">glucose-6-phosphate dehydrogenase (NADP(+))</fullName>
        <ecNumber evidence="2">1.1.1.49</ecNumber>
    </recommendedName>
</protein>
<dbReference type="Gene3D" id="3.40.50.1360">
    <property type="match status" value="1"/>
</dbReference>
<dbReference type="Pfam" id="PF00479">
    <property type="entry name" value="G6PD_N"/>
    <property type="match status" value="1"/>
</dbReference>
<dbReference type="PANTHER" id="PTHR23429:SF0">
    <property type="entry name" value="GLUCOSE-6-PHOSPHATE 1-DEHYDROGENASE"/>
    <property type="match status" value="1"/>
</dbReference>
<dbReference type="GO" id="GO:0009051">
    <property type="term" value="P:pentose-phosphate shunt, oxidative branch"/>
    <property type="evidence" value="ECO:0007669"/>
    <property type="project" value="TreeGrafter"/>
</dbReference>
<dbReference type="Pfam" id="PF01182">
    <property type="entry name" value="Glucosamine_iso"/>
    <property type="match status" value="1"/>
</dbReference>
<proteinExistence type="predicted"/>
<keyword evidence="5" id="KW-0560">Oxidoreductase</keyword>
<evidence type="ECO:0000259" key="7">
    <source>
        <dbReference type="Pfam" id="PF00479"/>
    </source>
</evidence>
<dbReference type="InterPro" id="IPR005900">
    <property type="entry name" value="6-phosphogluconolactonase_DevB"/>
</dbReference>
<evidence type="ECO:0000259" key="8">
    <source>
        <dbReference type="Pfam" id="PF01182"/>
    </source>
</evidence>
<evidence type="ECO:0000256" key="3">
    <source>
        <dbReference type="ARBA" id="ARBA00022526"/>
    </source>
</evidence>
<dbReference type="EC" id="1.1.1.49" evidence="2"/>
<dbReference type="InterPro" id="IPR037171">
    <property type="entry name" value="NagB/RpiA_transferase-like"/>
</dbReference>
<dbReference type="GO" id="GO:0050661">
    <property type="term" value="F:NADP binding"/>
    <property type="evidence" value="ECO:0007669"/>
    <property type="project" value="InterPro"/>
</dbReference>
<dbReference type="InterPro" id="IPR022674">
    <property type="entry name" value="G6P_DH_NAD-bd"/>
</dbReference>
<dbReference type="SUPFAM" id="SSF51735">
    <property type="entry name" value="NAD(P)-binding Rossmann-fold domains"/>
    <property type="match status" value="1"/>
</dbReference>
<name>A0A9W5TC21_BABOV</name>
<dbReference type="SUPFAM" id="SSF100950">
    <property type="entry name" value="NagB/RpiA/CoA transferase-like"/>
    <property type="match status" value="1"/>
</dbReference>
<feature type="domain" description="Glucosamine/galactosamine-6-phosphate isomerase" evidence="8">
    <location>
        <begin position="104"/>
        <end position="347"/>
    </location>
</feature>
<dbReference type="GO" id="GO:0006006">
    <property type="term" value="P:glucose metabolic process"/>
    <property type="evidence" value="ECO:0007669"/>
    <property type="project" value="UniProtKB-KW"/>
</dbReference>
<dbReference type="InterPro" id="IPR001282">
    <property type="entry name" value="G6P_DH"/>
</dbReference>
<dbReference type="Proteomes" id="UP001057455">
    <property type="component" value="Unassembled WGS sequence"/>
</dbReference>
<accession>A0A9W5TC21</accession>
<dbReference type="InterPro" id="IPR036291">
    <property type="entry name" value="NAD(P)-bd_dom_sf"/>
</dbReference>
<keyword evidence="4" id="KW-0521">NADP</keyword>